<protein>
    <submittedName>
        <fullName evidence="2">Uncharacterized protein</fullName>
    </submittedName>
</protein>
<dbReference type="EMBL" id="UINC01015282">
    <property type="protein sequence ID" value="SVA64467.1"/>
    <property type="molecule type" value="Genomic_DNA"/>
</dbReference>
<dbReference type="AlphaFoldDB" id="A0A381XJW9"/>
<gene>
    <name evidence="2" type="ORF">METZ01_LOCUS117321</name>
</gene>
<name>A0A381XJW9_9ZZZZ</name>
<keyword evidence="1" id="KW-1133">Transmembrane helix</keyword>
<feature type="non-terminal residue" evidence="2">
    <location>
        <position position="64"/>
    </location>
</feature>
<organism evidence="2">
    <name type="scientific">marine metagenome</name>
    <dbReference type="NCBI Taxonomy" id="408172"/>
    <lineage>
        <taxon>unclassified sequences</taxon>
        <taxon>metagenomes</taxon>
        <taxon>ecological metagenomes</taxon>
    </lineage>
</organism>
<accession>A0A381XJW9</accession>
<keyword evidence="1" id="KW-0812">Transmembrane</keyword>
<sequence length="64" mass="6976">MYSSAKASTGPPPDVSKYLRLGIIAIIAIMAFLLVGNQAVVLFMNFEEFADLFTTPLYFALISS</sequence>
<feature type="transmembrane region" description="Helical" evidence="1">
    <location>
        <begin position="21"/>
        <end position="44"/>
    </location>
</feature>
<keyword evidence="1" id="KW-0472">Membrane</keyword>
<evidence type="ECO:0000313" key="2">
    <source>
        <dbReference type="EMBL" id="SVA64467.1"/>
    </source>
</evidence>
<reference evidence="2" key="1">
    <citation type="submission" date="2018-05" db="EMBL/GenBank/DDBJ databases">
        <authorList>
            <person name="Lanie J.A."/>
            <person name="Ng W.-L."/>
            <person name="Kazmierczak K.M."/>
            <person name="Andrzejewski T.M."/>
            <person name="Davidsen T.M."/>
            <person name="Wayne K.J."/>
            <person name="Tettelin H."/>
            <person name="Glass J.I."/>
            <person name="Rusch D."/>
            <person name="Podicherti R."/>
            <person name="Tsui H.-C.T."/>
            <person name="Winkler M.E."/>
        </authorList>
    </citation>
    <scope>NUCLEOTIDE SEQUENCE</scope>
</reference>
<proteinExistence type="predicted"/>
<evidence type="ECO:0000256" key="1">
    <source>
        <dbReference type="SAM" id="Phobius"/>
    </source>
</evidence>